<dbReference type="Proteomes" id="UP000177025">
    <property type="component" value="Unassembled WGS sequence"/>
</dbReference>
<dbReference type="CDD" id="cd06971">
    <property type="entry name" value="PgpA"/>
    <property type="match status" value="1"/>
</dbReference>
<dbReference type="Pfam" id="PF04608">
    <property type="entry name" value="PgpA"/>
    <property type="match status" value="1"/>
</dbReference>
<dbReference type="PANTHER" id="PTHR36305">
    <property type="entry name" value="PHOSPHATIDYLGLYCEROPHOSPHATASE A"/>
    <property type="match status" value="1"/>
</dbReference>
<comment type="caution">
    <text evidence="3">The sequence shown here is derived from an EMBL/GenBank/DDBJ whole genome shotgun (WGS) entry which is preliminary data.</text>
</comment>
<name>A0A1F4UDX9_UNCW3</name>
<evidence type="ECO:0000256" key="1">
    <source>
        <dbReference type="SAM" id="Phobius"/>
    </source>
</evidence>
<keyword evidence="1" id="KW-1133">Transmembrane helix</keyword>
<dbReference type="InterPro" id="IPR026037">
    <property type="entry name" value="PgpA"/>
</dbReference>
<accession>A0A1F4UDX9</accession>
<sequence>MLLLIGFYVSHDLAGKWGKDPKQIVIDEYSAFLIPLFFTPMRVMPLLITFISFRIFDILKPPPLRQLEKLPGGWGIMLDDIGAAIYSSIVILLITRIIKL</sequence>
<keyword evidence="1" id="KW-0472">Membrane</keyword>
<dbReference type="PANTHER" id="PTHR36305:SF1">
    <property type="entry name" value="PHOSPHATIDYLGLYCEROPHOSPHATASE A"/>
    <property type="match status" value="1"/>
</dbReference>
<feature type="transmembrane region" description="Helical" evidence="1">
    <location>
        <begin position="29"/>
        <end position="53"/>
    </location>
</feature>
<evidence type="ECO:0000313" key="3">
    <source>
        <dbReference type="EMBL" id="OGC43136.1"/>
    </source>
</evidence>
<dbReference type="InterPro" id="IPR036681">
    <property type="entry name" value="PgpA-like_sf"/>
</dbReference>
<dbReference type="SUPFAM" id="SSF101307">
    <property type="entry name" value="YutG-like"/>
    <property type="match status" value="1"/>
</dbReference>
<dbReference type="GO" id="GO:0006629">
    <property type="term" value="P:lipid metabolic process"/>
    <property type="evidence" value="ECO:0007669"/>
    <property type="project" value="InterPro"/>
</dbReference>
<gene>
    <name evidence="3" type="ORF">A2Y85_01255</name>
</gene>
<feature type="transmembrane region" description="Helical" evidence="1">
    <location>
        <begin position="73"/>
        <end position="94"/>
    </location>
</feature>
<protein>
    <recommendedName>
        <fullName evidence="2">YutG/PgpA domain-containing protein</fullName>
    </recommendedName>
</protein>
<evidence type="ECO:0000259" key="2">
    <source>
        <dbReference type="Pfam" id="PF04608"/>
    </source>
</evidence>
<dbReference type="EMBL" id="MEUM01000035">
    <property type="protein sequence ID" value="OGC43136.1"/>
    <property type="molecule type" value="Genomic_DNA"/>
</dbReference>
<dbReference type="InterPro" id="IPR007686">
    <property type="entry name" value="YutG/PgpA"/>
</dbReference>
<reference evidence="3 4" key="1">
    <citation type="journal article" date="2016" name="Nat. Commun.">
        <title>Thousands of microbial genomes shed light on interconnected biogeochemical processes in an aquifer system.</title>
        <authorList>
            <person name="Anantharaman K."/>
            <person name="Brown C.T."/>
            <person name="Hug L.A."/>
            <person name="Sharon I."/>
            <person name="Castelle C.J."/>
            <person name="Probst A.J."/>
            <person name="Thomas B.C."/>
            <person name="Singh A."/>
            <person name="Wilkins M.J."/>
            <person name="Karaoz U."/>
            <person name="Brodie E.L."/>
            <person name="Williams K.H."/>
            <person name="Hubbard S.S."/>
            <person name="Banfield J.F."/>
        </authorList>
    </citation>
    <scope>NUCLEOTIDE SEQUENCE [LARGE SCALE GENOMIC DNA]</scope>
</reference>
<evidence type="ECO:0000313" key="4">
    <source>
        <dbReference type="Proteomes" id="UP000177025"/>
    </source>
</evidence>
<feature type="domain" description="YutG/PgpA" evidence="2">
    <location>
        <begin position="2"/>
        <end position="94"/>
    </location>
</feature>
<dbReference type="AlphaFoldDB" id="A0A1F4UDX9"/>
<organism evidence="3 4">
    <name type="scientific">candidate division WOR-3 bacterium RBG_13_43_14</name>
    <dbReference type="NCBI Taxonomy" id="1802590"/>
    <lineage>
        <taxon>Bacteria</taxon>
        <taxon>Bacteria division WOR-3</taxon>
    </lineage>
</organism>
<proteinExistence type="predicted"/>
<keyword evidence="1" id="KW-0812">Transmembrane</keyword>
<dbReference type="GO" id="GO:0008962">
    <property type="term" value="F:phosphatidylglycerophosphatase activity"/>
    <property type="evidence" value="ECO:0007669"/>
    <property type="project" value="InterPro"/>
</dbReference>